<protein>
    <submittedName>
        <fullName evidence="1">Uncharacterized protein</fullName>
    </submittedName>
</protein>
<organism evidence="1 2">
    <name type="scientific">Vibrio cholerae</name>
    <dbReference type="NCBI Taxonomy" id="666"/>
    <lineage>
        <taxon>Bacteria</taxon>
        <taxon>Pseudomonadati</taxon>
        <taxon>Pseudomonadota</taxon>
        <taxon>Gammaproteobacteria</taxon>
        <taxon>Vibrionales</taxon>
        <taxon>Vibrionaceae</taxon>
        <taxon>Vibrio</taxon>
    </lineage>
</organism>
<sequence length="112" mass="13048">MWQVFWCKTKHLTSVGCTRCPVVATLFRVSFVRHIHVHVVRVRDDHIVAFLSPFVRRSRAAPVQYIPEVHTCVFGCERFFAFAVFQAILPCLEVRNPFLGNQLRHLLSKVAW</sequence>
<evidence type="ECO:0000313" key="2">
    <source>
        <dbReference type="Proteomes" id="UP000041770"/>
    </source>
</evidence>
<reference evidence="1 2" key="1">
    <citation type="submission" date="2015-07" db="EMBL/GenBank/DDBJ databases">
        <authorList>
            <consortium name="Pathogen Informatics"/>
        </authorList>
    </citation>
    <scope>NUCLEOTIDE SEQUENCE [LARGE SCALE GENOMIC DNA]</scope>
    <source>
        <strain evidence="1 2">A316</strain>
    </source>
</reference>
<dbReference type="AlphaFoldDB" id="A0A655Z940"/>
<dbReference type="EMBL" id="CWQY01000026">
    <property type="protein sequence ID" value="CSD08286.1"/>
    <property type="molecule type" value="Genomic_DNA"/>
</dbReference>
<dbReference type="Proteomes" id="UP000041770">
    <property type="component" value="Unassembled WGS sequence"/>
</dbReference>
<proteinExistence type="predicted"/>
<gene>
    <name evidence="1" type="ORF">ERS013200_03110</name>
</gene>
<accession>A0A655Z940</accession>
<name>A0A655Z940_VIBCL</name>
<evidence type="ECO:0000313" key="1">
    <source>
        <dbReference type="EMBL" id="CSD08286.1"/>
    </source>
</evidence>